<dbReference type="InterPro" id="IPR050458">
    <property type="entry name" value="LolB"/>
</dbReference>
<dbReference type="KEGG" id="cmav:ABHF33_02915"/>
<dbReference type="CDD" id="cd07996">
    <property type="entry name" value="WGR_MMR_like"/>
    <property type="match status" value="1"/>
</dbReference>
<dbReference type="SMART" id="SM00773">
    <property type="entry name" value="WGR"/>
    <property type="match status" value="1"/>
</dbReference>
<feature type="compositionally biased region" description="Basic and acidic residues" evidence="1">
    <location>
        <begin position="74"/>
        <end position="89"/>
    </location>
</feature>
<dbReference type="InterPro" id="IPR036930">
    <property type="entry name" value="WGR_dom_sf"/>
</dbReference>
<feature type="region of interest" description="Disordered" evidence="1">
    <location>
        <begin position="66"/>
        <end position="113"/>
    </location>
</feature>
<name>A0AAU7FB37_9NEIS</name>
<reference evidence="3" key="1">
    <citation type="submission" date="2024-05" db="EMBL/GenBank/DDBJ databases">
        <authorList>
            <person name="Yang L."/>
            <person name="Pan L."/>
        </authorList>
    </citation>
    <scope>NUCLEOTIDE SEQUENCE</scope>
    <source>
        <strain evidence="3">FCG-7</strain>
    </source>
</reference>
<dbReference type="SUPFAM" id="SSF142921">
    <property type="entry name" value="WGR domain-like"/>
    <property type="match status" value="1"/>
</dbReference>
<dbReference type="RefSeq" id="WP_348945561.1">
    <property type="nucleotide sequence ID" value="NZ_CP157355.1"/>
</dbReference>
<feature type="domain" description="WGR" evidence="2">
    <location>
        <begin position="1"/>
        <end position="81"/>
    </location>
</feature>
<accession>A0AAU7FB37</accession>
<dbReference type="AlphaFoldDB" id="A0AAU7FB37"/>
<gene>
    <name evidence="3" type="ORF">ABHF33_02915</name>
</gene>
<dbReference type="PANTHER" id="PTHR30634:SF13">
    <property type="entry name" value="PROTEIN YEHF"/>
    <property type="match status" value="1"/>
</dbReference>
<sequence>MQRYEYTEGNSSKFWEIEQDGLQLNIRWGRIGTNGQSQTKDFASADKASTAMEKLIKEKTGKGYTHAGDIAVDNTKKELQPDTPEKTTEEAVTVNIPAPQADPPPSQPERGNTPPWLSIEYIALTPEMRQAAHPNRQNPGQPLNTDPEQAWQEFASSLEDEGEDREKLAMDVQESGTAFASACNEAFERIRKAERHGSPQSDAVLLAFSCNASSFYRMALGGNAIALVRYLLGHYGLLGAIDILIEAEQIHVERDWDYSQRVTRLTLSRQVDGTLIHGERFCPGEMLYRTALAQASESDWQAAATRLQAAAPLIHPARRVLLASLLPECPDFANNMALELANSGQSLTMLATVVTSAQARKAVRQASNGHWFGYYADFPATVIQQHGDEAVALLEGLIHHDTIADMIARIGTPEAITALARVASQSKANQARFVSASQRWPLAAIPAIAELLIHSGKDAGLFSTTLTTLAQAHPAALEQVWHWLSAAAQGQINELLARFSSPTDVASADELPRVLVSPPWLNKKKAAIAALELDVLPLPPVEQWAADEKEQVRAVHEWQAKRFEEASKDATALADELGFGRVSHQQSENRKAFQGILQSAVHALQQHNGAGLIEAWKNYKAAKLSYWISADTRYLTLLPEVMALQVWPSFAVDDSYRCSFFMATHGLKALDGLLACVQQRPAAEIPLAMHYGWSALAPAIARAYVKLKTARASAREWLLAYPEHAVTGLLPNALGKAGEARDCAGTALRLLASHGHTALMRTVAERYERADVLNALQAVLDEDPLDRYPAKIGKNPAFWQPQGCRRPVLLNGKALPDSALEHLGCMLRFPTTEGIYPGIEQVKAACQPQSLADFAWDGFNQWLFAAAPSKENWAFSALGLLGTDDTARKLNPLIRAWPGEAQHARAVAGLDVLATIGSDVALMLLNGIAQKVKFKGLQDRAREKIAAIAEARELTTEELEDRLAPDLGLDEMGTLQLDFGPRQFIVGFDETLKPYVRDTDGVRLKDLPKPNAKDDADLAKAAVDTYKQLKKDAKTVASQQVQRLEVAMCTRRRWPVDVFVQFLATHPLVRHLVQRLVWGVYTLAGEGRYGGELQATFRVSEDGSYTDANDDEFTLPAGEIRIGLPHALEMPANDGAAFAQLFADYELLQPFAQLGRDKHSLKAQEAAEAKLLRWKDRVVPTGKIFGLSHRGWRRGEAQDGGGIWYYTKDIGDGRLIELTFDPGIIVGMTDEYPEQKLQELVIAKKTSGWHQDSNEAFATLDPITASELIRDMEMLVG</sequence>
<dbReference type="PROSITE" id="PS51977">
    <property type="entry name" value="WGR"/>
    <property type="match status" value="1"/>
</dbReference>
<proteinExistence type="predicted"/>
<evidence type="ECO:0000259" key="2">
    <source>
        <dbReference type="PROSITE" id="PS51977"/>
    </source>
</evidence>
<evidence type="ECO:0000313" key="3">
    <source>
        <dbReference type="EMBL" id="XBM01257.1"/>
    </source>
</evidence>
<dbReference type="InterPro" id="IPR049809">
    <property type="entry name" value="YehF/YfeS-like_WGR"/>
</dbReference>
<dbReference type="Gene3D" id="2.20.140.10">
    <property type="entry name" value="WGR domain"/>
    <property type="match status" value="1"/>
</dbReference>
<protein>
    <submittedName>
        <fullName evidence="3">DUF4132 domain-containing protein</fullName>
    </submittedName>
</protein>
<dbReference type="EMBL" id="CP157355">
    <property type="protein sequence ID" value="XBM01257.1"/>
    <property type="molecule type" value="Genomic_DNA"/>
</dbReference>
<dbReference type="Pfam" id="PF13569">
    <property type="entry name" value="DUF4132"/>
    <property type="match status" value="1"/>
</dbReference>
<dbReference type="PANTHER" id="PTHR30634">
    <property type="entry name" value="OUTER MEMBRANE LOLAB LIPOPROTEIN INSERTION APPARATUS"/>
    <property type="match status" value="1"/>
</dbReference>
<dbReference type="InterPro" id="IPR025406">
    <property type="entry name" value="DUF4132"/>
</dbReference>
<dbReference type="Pfam" id="PF05406">
    <property type="entry name" value="WGR"/>
    <property type="match status" value="1"/>
</dbReference>
<organism evidence="3">
    <name type="scientific">Chitinibacter mangrovi</name>
    <dbReference type="NCBI Taxonomy" id="3153927"/>
    <lineage>
        <taxon>Bacteria</taxon>
        <taxon>Pseudomonadati</taxon>
        <taxon>Pseudomonadota</taxon>
        <taxon>Betaproteobacteria</taxon>
        <taxon>Neisseriales</taxon>
        <taxon>Chitinibacteraceae</taxon>
        <taxon>Chitinibacter</taxon>
    </lineage>
</organism>
<dbReference type="InterPro" id="IPR008893">
    <property type="entry name" value="WGR_domain"/>
</dbReference>
<evidence type="ECO:0000256" key="1">
    <source>
        <dbReference type="SAM" id="MobiDB-lite"/>
    </source>
</evidence>